<keyword evidence="5" id="KW-1185">Reference proteome</keyword>
<dbReference type="GO" id="GO:0031956">
    <property type="term" value="F:medium-chain fatty acid-CoA ligase activity"/>
    <property type="evidence" value="ECO:0007669"/>
    <property type="project" value="TreeGrafter"/>
</dbReference>
<feature type="domain" description="AMP-binding enzyme C-terminal" evidence="3">
    <location>
        <begin position="289"/>
        <end position="344"/>
    </location>
</feature>
<protein>
    <submittedName>
        <fullName evidence="4">Acyl-CoA synthetase</fullName>
    </submittedName>
</protein>
<dbReference type="Gene3D" id="3.30.300.30">
    <property type="match status" value="1"/>
</dbReference>
<dbReference type="SUPFAM" id="SSF56801">
    <property type="entry name" value="Acetyl-CoA synthetase-like"/>
    <property type="match status" value="1"/>
</dbReference>
<dbReference type="PANTHER" id="PTHR43201:SF8">
    <property type="entry name" value="ACYL-COA SYNTHETASE FAMILY MEMBER 3"/>
    <property type="match status" value="1"/>
</dbReference>
<evidence type="ECO:0000256" key="1">
    <source>
        <dbReference type="ARBA" id="ARBA00006432"/>
    </source>
</evidence>
<evidence type="ECO:0000259" key="3">
    <source>
        <dbReference type="Pfam" id="PF13193"/>
    </source>
</evidence>
<dbReference type="InterPro" id="IPR000873">
    <property type="entry name" value="AMP-dep_synth/lig_dom"/>
</dbReference>
<feature type="domain" description="AMP-dependent synthetase/ligase" evidence="2">
    <location>
        <begin position="51"/>
        <end position="200"/>
    </location>
</feature>
<dbReference type="AlphaFoldDB" id="A0A399CY74"/>
<dbReference type="Pfam" id="PF00501">
    <property type="entry name" value="AMP-binding"/>
    <property type="match status" value="1"/>
</dbReference>
<dbReference type="RefSeq" id="WP_119351756.1">
    <property type="nucleotide sequence ID" value="NZ_QWET01000022.1"/>
</dbReference>
<name>A0A399CY74_9BACT</name>
<dbReference type="Proteomes" id="UP000266441">
    <property type="component" value="Unassembled WGS sequence"/>
</dbReference>
<accession>A0A399CY74</accession>
<dbReference type="InterPro" id="IPR025110">
    <property type="entry name" value="AMP-bd_C"/>
</dbReference>
<evidence type="ECO:0000313" key="4">
    <source>
        <dbReference type="EMBL" id="RIH63351.1"/>
    </source>
</evidence>
<dbReference type="EMBL" id="QWET01000022">
    <property type="protein sequence ID" value="RIH63351.1"/>
    <property type="molecule type" value="Genomic_DNA"/>
</dbReference>
<comment type="similarity">
    <text evidence="1">Belongs to the ATP-dependent AMP-binding enzyme family.</text>
</comment>
<dbReference type="GO" id="GO:0006631">
    <property type="term" value="P:fatty acid metabolic process"/>
    <property type="evidence" value="ECO:0007669"/>
    <property type="project" value="TreeGrafter"/>
</dbReference>
<dbReference type="OrthoDB" id="8870348at2"/>
<gene>
    <name evidence="4" type="ORF">D1164_20410</name>
</gene>
<dbReference type="InterPro" id="IPR042099">
    <property type="entry name" value="ANL_N_sf"/>
</dbReference>
<comment type="caution">
    <text evidence="4">The sequence shown here is derived from an EMBL/GenBank/DDBJ whole genome shotgun (WGS) entry which is preliminary data.</text>
</comment>
<dbReference type="Pfam" id="PF13193">
    <property type="entry name" value="AMP-binding_C"/>
    <property type="match status" value="1"/>
</dbReference>
<sequence length="353" mass="39873">MNLFPEYIRLKGERIPAESFIHGNHTAECERELAAFLKEWYSGDHFIEAKTSGSTGTPKIIRLEKDFVAQSAQRTLQFFQLKSGDRVLQCLSVKYIAGKLMMVRALIGDLDLFAVDPATDFEFLSKERFRFAAMVPQQVSKILDAEYSPGAWLQNLEQLLVGGSAVPQSLEERLQNVPTVCYSSYAMTETATHIALRKLNGDGADEFYRCLEDIRVQLSKDSSLQIFMPGLAEQPLQTTDLASLEDEKTFRILGRSDNTIISGGIKFSPEQIEKKLELFISVPFLITSLPHESLGEQLVLVVEGKDSEAESKRLTEIYRHKLDKFEQPRRIVFVSEIPKTVSGKPYRKGLVIQ</sequence>
<evidence type="ECO:0000259" key="2">
    <source>
        <dbReference type="Pfam" id="PF00501"/>
    </source>
</evidence>
<dbReference type="InterPro" id="IPR045851">
    <property type="entry name" value="AMP-bd_C_sf"/>
</dbReference>
<dbReference type="PANTHER" id="PTHR43201">
    <property type="entry name" value="ACYL-COA SYNTHETASE"/>
    <property type="match status" value="1"/>
</dbReference>
<reference evidence="4 5" key="1">
    <citation type="journal article" date="2015" name="Int. J. Syst. Evol. Microbiol.">
        <title>Mariniphaga sediminis sp. nov., isolated from coastal sediment.</title>
        <authorList>
            <person name="Wang F.Q."/>
            <person name="Shen Q.Y."/>
            <person name="Chen G.J."/>
            <person name="Du Z.J."/>
        </authorList>
    </citation>
    <scope>NUCLEOTIDE SEQUENCE [LARGE SCALE GENOMIC DNA]</scope>
    <source>
        <strain evidence="4 5">SY21</strain>
    </source>
</reference>
<evidence type="ECO:0000313" key="5">
    <source>
        <dbReference type="Proteomes" id="UP000266441"/>
    </source>
</evidence>
<organism evidence="4 5">
    <name type="scientific">Mariniphaga sediminis</name>
    <dbReference type="NCBI Taxonomy" id="1628158"/>
    <lineage>
        <taxon>Bacteria</taxon>
        <taxon>Pseudomonadati</taxon>
        <taxon>Bacteroidota</taxon>
        <taxon>Bacteroidia</taxon>
        <taxon>Marinilabiliales</taxon>
        <taxon>Prolixibacteraceae</taxon>
        <taxon>Mariniphaga</taxon>
    </lineage>
</organism>
<proteinExistence type="inferred from homology"/>
<dbReference type="Gene3D" id="3.40.50.12780">
    <property type="entry name" value="N-terminal domain of ligase-like"/>
    <property type="match status" value="1"/>
</dbReference>